<accession>A0AAQ3NZ58</accession>
<sequence>MPTVTSESTDNLVGGHERSGEGSKEKTVSQCFLQSLDNCIAVRHLNPLPERTNRTVTDKALEESCYLLLSPFFLFFLPWRLFPRQPSQDREDSEAALDAGADRETLCGSD</sequence>
<gene>
    <name evidence="2" type="ORF">V8G54_005957</name>
</gene>
<organism evidence="2 3">
    <name type="scientific">Vigna mungo</name>
    <name type="common">Black gram</name>
    <name type="synonym">Phaseolus mungo</name>
    <dbReference type="NCBI Taxonomy" id="3915"/>
    <lineage>
        <taxon>Eukaryota</taxon>
        <taxon>Viridiplantae</taxon>
        <taxon>Streptophyta</taxon>
        <taxon>Embryophyta</taxon>
        <taxon>Tracheophyta</taxon>
        <taxon>Spermatophyta</taxon>
        <taxon>Magnoliopsida</taxon>
        <taxon>eudicotyledons</taxon>
        <taxon>Gunneridae</taxon>
        <taxon>Pentapetalae</taxon>
        <taxon>rosids</taxon>
        <taxon>fabids</taxon>
        <taxon>Fabales</taxon>
        <taxon>Fabaceae</taxon>
        <taxon>Papilionoideae</taxon>
        <taxon>50 kb inversion clade</taxon>
        <taxon>NPAAA clade</taxon>
        <taxon>indigoferoid/millettioid clade</taxon>
        <taxon>Phaseoleae</taxon>
        <taxon>Vigna</taxon>
    </lineage>
</organism>
<feature type="compositionally biased region" description="Polar residues" evidence="1">
    <location>
        <begin position="1"/>
        <end position="11"/>
    </location>
</feature>
<dbReference type="AlphaFoldDB" id="A0AAQ3NZ58"/>
<reference evidence="2 3" key="1">
    <citation type="journal article" date="2023" name="Life. Sci Alliance">
        <title>Evolutionary insights into 3D genome organization and epigenetic landscape of Vigna mungo.</title>
        <authorList>
            <person name="Junaid A."/>
            <person name="Singh B."/>
            <person name="Bhatia S."/>
        </authorList>
    </citation>
    <scope>NUCLEOTIDE SEQUENCE [LARGE SCALE GENOMIC DNA]</scope>
    <source>
        <strain evidence="2">Urdbean</strain>
    </source>
</reference>
<dbReference type="EMBL" id="CP144699">
    <property type="protein sequence ID" value="WVZ18635.1"/>
    <property type="molecule type" value="Genomic_DNA"/>
</dbReference>
<feature type="compositionally biased region" description="Basic and acidic residues" evidence="1">
    <location>
        <begin position="15"/>
        <end position="26"/>
    </location>
</feature>
<protein>
    <submittedName>
        <fullName evidence="2">Uncharacterized protein</fullName>
    </submittedName>
</protein>
<evidence type="ECO:0000313" key="3">
    <source>
        <dbReference type="Proteomes" id="UP001374535"/>
    </source>
</evidence>
<feature type="region of interest" description="Disordered" evidence="1">
    <location>
        <begin position="86"/>
        <end position="110"/>
    </location>
</feature>
<dbReference type="Proteomes" id="UP001374535">
    <property type="component" value="Chromosome 2"/>
</dbReference>
<keyword evidence="3" id="KW-1185">Reference proteome</keyword>
<evidence type="ECO:0000256" key="1">
    <source>
        <dbReference type="SAM" id="MobiDB-lite"/>
    </source>
</evidence>
<evidence type="ECO:0000313" key="2">
    <source>
        <dbReference type="EMBL" id="WVZ18635.1"/>
    </source>
</evidence>
<feature type="compositionally biased region" description="Basic and acidic residues" evidence="1">
    <location>
        <begin position="100"/>
        <end position="110"/>
    </location>
</feature>
<proteinExistence type="predicted"/>
<feature type="region of interest" description="Disordered" evidence="1">
    <location>
        <begin position="1"/>
        <end position="26"/>
    </location>
</feature>
<name>A0AAQ3NZ58_VIGMU</name>